<evidence type="ECO:0000259" key="5">
    <source>
        <dbReference type="Pfam" id="PF01385"/>
    </source>
</evidence>
<proteinExistence type="inferred from homology"/>
<dbReference type="EMBL" id="VULX01000021">
    <property type="protein sequence ID" value="MSR92036.1"/>
    <property type="molecule type" value="Genomic_DNA"/>
</dbReference>
<name>A0A7X2MZM7_9CLOT</name>
<dbReference type="GO" id="GO:0032196">
    <property type="term" value="P:transposition"/>
    <property type="evidence" value="ECO:0007669"/>
    <property type="project" value="UniProtKB-KW"/>
</dbReference>
<dbReference type="InterPro" id="IPR010095">
    <property type="entry name" value="Cas12f1-like_TNB"/>
</dbReference>
<comment type="similarity">
    <text evidence="1">In the C-terminal section; belongs to the transposase 35 family.</text>
</comment>
<evidence type="ECO:0000256" key="1">
    <source>
        <dbReference type="ARBA" id="ARBA00008761"/>
    </source>
</evidence>
<dbReference type="NCBIfam" id="NF040570">
    <property type="entry name" value="guided_TnpB"/>
    <property type="match status" value="1"/>
</dbReference>
<keyword evidence="3" id="KW-0238">DNA-binding</keyword>
<organism evidence="7 8">
    <name type="scientific">Inconstantimicrobium porci</name>
    <dbReference type="NCBI Taxonomy" id="2652291"/>
    <lineage>
        <taxon>Bacteria</taxon>
        <taxon>Bacillati</taxon>
        <taxon>Bacillota</taxon>
        <taxon>Clostridia</taxon>
        <taxon>Eubacteriales</taxon>
        <taxon>Clostridiaceae</taxon>
        <taxon>Inconstantimicrobium</taxon>
    </lineage>
</organism>
<keyword evidence="8" id="KW-1185">Reference proteome</keyword>
<dbReference type="Pfam" id="PF07282">
    <property type="entry name" value="Cas12f1-like_TNB"/>
    <property type="match status" value="1"/>
</dbReference>
<accession>A0A7X2MZM7</accession>
<evidence type="ECO:0000313" key="7">
    <source>
        <dbReference type="EMBL" id="MSR92036.1"/>
    </source>
</evidence>
<evidence type="ECO:0000259" key="6">
    <source>
        <dbReference type="Pfam" id="PF07282"/>
    </source>
</evidence>
<keyword evidence="2" id="KW-0815">Transposition</keyword>
<feature type="domain" description="Cas12f1-like TNB" evidence="6">
    <location>
        <begin position="314"/>
        <end position="382"/>
    </location>
</feature>
<dbReference type="RefSeq" id="WP_154531935.1">
    <property type="nucleotide sequence ID" value="NZ_VULX01000021.1"/>
</dbReference>
<dbReference type="GO" id="GO:0003677">
    <property type="term" value="F:DNA binding"/>
    <property type="evidence" value="ECO:0007669"/>
    <property type="project" value="UniProtKB-KW"/>
</dbReference>
<dbReference type="NCBIfam" id="TIGR01766">
    <property type="entry name" value="IS200/IS605 family accessory protein TnpB-like domain"/>
    <property type="match status" value="1"/>
</dbReference>
<comment type="caution">
    <text evidence="7">The sequence shown here is derived from an EMBL/GenBank/DDBJ whole genome shotgun (WGS) entry which is preliminary data.</text>
</comment>
<evidence type="ECO:0000256" key="3">
    <source>
        <dbReference type="ARBA" id="ARBA00023125"/>
    </source>
</evidence>
<feature type="domain" description="Probable transposase IS891/IS1136/IS1341" evidence="5">
    <location>
        <begin position="185"/>
        <end position="297"/>
    </location>
</feature>
<evidence type="ECO:0000256" key="4">
    <source>
        <dbReference type="ARBA" id="ARBA00023172"/>
    </source>
</evidence>
<dbReference type="Pfam" id="PF01385">
    <property type="entry name" value="OrfB_IS605"/>
    <property type="match status" value="1"/>
</dbReference>
<evidence type="ECO:0000313" key="8">
    <source>
        <dbReference type="Proteomes" id="UP000460287"/>
    </source>
</evidence>
<dbReference type="AlphaFoldDB" id="A0A7X2MZM7"/>
<dbReference type="Proteomes" id="UP000460287">
    <property type="component" value="Unassembled WGS sequence"/>
</dbReference>
<dbReference type="InterPro" id="IPR001959">
    <property type="entry name" value="Transposase"/>
</dbReference>
<sequence length="413" mass="48605">MKLCFKFKPQINSKQLEIIEELSYHTTKLYNIINYDLRENGFKNYYDIEKQYKSNWHCDFLHSHTRQQMFKVLEQNWKSYFASIKDFGVNPSKYKGLPRPPKFKNTDKNKNEIIFTNLAIRYSDGILKLSLSKAIKSLFNVESLNFEVSKKLQNIINWYELQQARFNYDKIQKVWYLIIIYNKNEVETTSNNVMSIDIGLDNLATITFKDGINQYIYCGKKLKSVNSYINKRISYLQSIEMKKVGSDKFKNTKEINKLRRYRNNYINDYLHKVSKNIIDKAIENNVSRIVIGKLKGVKQNMNFNKSFVQIPIQRLVELITYKAKLHGISIKLQEESYTSGCSAIDLEPITKKYYDKSRRIARGLFQSTYGIVNADINGSLNILRKAEKCIPDLVNTMRDKGNWTHPQRIRVAC</sequence>
<gene>
    <name evidence="7" type="ORF">FYJ33_11695</name>
</gene>
<reference evidence="7 8" key="1">
    <citation type="submission" date="2019-08" db="EMBL/GenBank/DDBJ databases">
        <title>In-depth cultivation of the pig gut microbiome towards novel bacterial diversity and tailored functional studies.</title>
        <authorList>
            <person name="Wylensek D."/>
            <person name="Hitch T.C.A."/>
            <person name="Clavel T."/>
        </authorList>
    </citation>
    <scope>NUCLEOTIDE SEQUENCE [LARGE SCALE GENOMIC DNA]</scope>
    <source>
        <strain evidence="7 8">WCA-383-APC-5B</strain>
    </source>
</reference>
<dbReference type="GO" id="GO:0006310">
    <property type="term" value="P:DNA recombination"/>
    <property type="evidence" value="ECO:0007669"/>
    <property type="project" value="UniProtKB-KW"/>
</dbReference>
<protein>
    <submittedName>
        <fullName evidence="7">IS200/IS605 family element transposase accessory protein TnpB</fullName>
    </submittedName>
</protein>
<keyword evidence="4" id="KW-0233">DNA recombination</keyword>
<evidence type="ECO:0000256" key="2">
    <source>
        <dbReference type="ARBA" id="ARBA00022578"/>
    </source>
</evidence>